<dbReference type="EMBL" id="GEEE01015550">
    <property type="protein sequence ID" value="JAP47675.1"/>
    <property type="molecule type" value="Transcribed_RNA"/>
</dbReference>
<gene>
    <name evidence="1" type="ORF">TR137287</name>
</gene>
<protein>
    <submittedName>
        <fullName evidence="1">Ribosome-binding factor A</fullName>
    </submittedName>
</protein>
<reference evidence="1" key="1">
    <citation type="submission" date="2016-01" db="EMBL/GenBank/DDBJ databases">
        <title>Reference transcriptome for the parasite Schistocephalus solidus: insights into the molecular evolution of parasitism.</title>
        <authorList>
            <person name="Hebert F.O."/>
            <person name="Grambauer S."/>
            <person name="Barber I."/>
            <person name="Landry C.R."/>
            <person name="Aubin-Horth N."/>
        </authorList>
    </citation>
    <scope>NUCLEOTIDE SEQUENCE</scope>
</reference>
<dbReference type="InterPro" id="IPR015946">
    <property type="entry name" value="KH_dom-like_a/b"/>
</dbReference>
<name>A0A0X3P6Y7_SCHSO</name>
<sequence length="268" mass="30688">MFSGVSSLLVRPSLHLLSTISILFANRSSLPEFAPCSHGDSKNFRAQDIHWNRKFRRRLRNILQSGDWDESFGRVCIVELRSGSDGRNMTVRWSMDEEEFTSTGKAPQLHEICRVGVLLNRTVPSIRRRLARENAFKKVPSLTFIHHSQSSFIEGSKDGRNESSETDCSLGTPTMIKPSNVYGLPWDKYMACVKKEMRGGLGAELVEGSLEPEMKGDSDHSKTARWARMWREQNSARMQARRERKRSHQMSGLWQLAREMEALDEDNN</sequence>
<evidence type="ECO:0000313" key="1">
    <source>
        <dbReference type="EMBL" id="JAP47675.1"/>
    </source>
</evidence>
<proteinExistence type="predicted"/>
<accession>A0A0X3P6Y7</accession>
<organism evidence="1">
    <name type="scientific">Schistocephalus solidus</name>
    <name type="common">Tapeworm</name>
    <dbReference type="NCBI Taxonomy" id="70667"/>
    <lineage>
        <taxon>Eukaryota</taxon>
        <taxon>Metazoa</taxon>
        <taxon>Spiralia</taxon>
        <taxon>Lophotrochozoa</taxon>
        <taxon>Platyhelminthes</taxon>
        <taxon>Cestoda</taxon>
        <taxon>Eucestoda</taxon>
        <taxon>Diphyllobothriidea</taxon>
        <taxon>Diphyllobothriidae</taxon>
        <taxon>Schistocephalus</taxon>
    </lineage>
</organism>
<dbReference type="SUPFAM" id="SSF89919">
    <property type="entry name" value="Ribosome-binding factor A, RbfA"/>
    <property type="match status" value="1"/>
</dbReference>
<dbReference type="Gene3D" id="3.30.300.20">
    <property type="match status" value="1"/>
</dbReference>
<dbReference type="AlphaFoldDB" id="A0A0X3P6Y7"/>
<dbReference type="InterPro" id="IPR023799">
    <property type="entry name" value="RbfA_dom_sf"/>
</dbReference>